<sequence length="30" mass="3582">MMRILQLFLFHGHRQDHITLRVQACGIFTV</sequence>
<proteinExistence type="predicted"/>
<reference evidence="1" key="1">
    <citation type="submission" date="2014-09" db="EMBL/GenBank/DDBJ databases">
        <authorList>
            <person name="Magalhaes I.L.F."/>
            <person name="Oliveira U."/>
            <person name="Santos F.R."/>
            <person name="Vidigal T.H.D.A."/>
            <person name="Brescovit A.D."/>
            <person name="Santos A.J."/>
        </authorList>
    </citation>
    <scope>NUCLEOTIDE SEQUENCE</scope>
    <source>
        <tissue evidence="1">Shoot tissue taken approximately 20 cm above the soil surface</tissue>
    </source>
</reference>
<organism evidence="1">
    <name type="scientific">Arundo donax</name>
    <name type="common">Giant reed</name>
    <name type="synonym">Donax arundinaceus</name>
    <dbReference type="NCBI Taxonomy" id="35708"/>
    <lineage>
        <taxon>Eukaryota</taxon>
        <taxon>Viridiplantae</taxon>
        <taxon>Streptophyta</taxon>
        <taxon>Embryophyta</taxon>
        <taxon>Tracheophyta</taxon>
        <taxon>Spermatophyta</taxon>
        <taxon>Magnoliopsida</taxon>
        <taxon>Liliopsida</taxon>
        <taxon>Poales</taxon>
        <taxon>Poaceae</taxon>
        <taxon>PACMAD clade</taxon>
        <taxon>Arundinoideae</taxon>
        <taxon>Arundineae</taxon>
        <taxon>Arundo</taxon>
    </lineage>
</organism>
<name>A0A0A9HUT6_ARUDO</name>
<protein>
    <submittedName>
        <fullName evidence="1">Uncharacterized protein</fullName>
    </submittedName>
</protein>
<evidence type="ECO:0000313" key="1">
    <source>
        <dbReference type="EMBL" id="JAE36658.1"/>
    </source>
</evidence>
<reference evidence="1" key="2">
    <citation type="journal article" date="2015" name="Data Brief">
        <title>Shoot transcriptome of the giant reed, Arundo donax.</title>
        <authorList>
            <person name="Barrero R.A."/>
            <person name="Guerrero F.D."/>
            <person name="Moolhuijzen P."/>
            <person name="Goolsby J.A."/>
            <person name="Tidwell J."/>
            <person name="Bellgard S.E."/>
            <person name="Bellgard M.I."/>
        </authorList>
    </citation>
    <scope>NUCLEOTIDE SEQUENCE</scope>
    <source>
        <tissue evidence="1">Shoot tissue taken approximately 20 cm above the soil surface</tissue>
    </source>
</reference>
<dbReference type="AlphaFoldDB" id="A0A0A9HUT6"/>
<accession>A0A0A9HUT6</accession>
<dbReference type="EMBL" id="GBRH01161238">
    <property type="protein sequence ID" value="JAE36658.1"/>
    <property type="molecule type" value="Transcribed_RNA"/>
</dbReference>